<dbReference type="Pfam" id="PF17407">
    <property type="entry name" value="Nrap_D6"/>
    <property type="match status" value="1"/>
</dbReference>
<feature type="domain" description="Nrap protein" evidence="3">
    <location>
        <begin position="74"/>
        <end position="236"/>
    </location>
</feature>
<dbReference type="Pfam" id="PF17403">
    <property type="entry name" value="Nrap_D2"/>
    <property type="match status" value="1"/>
</dbReference>
<evidence type="ECO:0000259" key="3">
    <source>
        <dbReference type="Pfam" id="PF17404"/>
    </source>
</evidence>
<dbReference type="InterPro" id="IPR005554">
    <property type="entry name" value="NOL6/Upt22"/>
</dbReference>
<dbReference type="Pfam" id="PF17405">
    <property type="entry name" value="Nrap_D4"/>
    <property type="match status" value="1"/>
</dbReference>
<comment type="similarity">
    <text evidence="1">Belongs to the NRAP family.</text>
</comment>
<keyword evidence="1" id="KW-0539">Nucleus</keyword>
<dbReference type="GO" id="GO:0032545">
    <property type="term" value="C:CURI complex"/>
    <property type="evidence" value="ECO:0007669"/>
    <property type="project" value="TreeGrafter"/>
</dbReference>
<comment type="caution">
    <text evidence="7">The sequence shown here is derived from an EMBL/GenBank/DDBJ whole genome shotgun (WGS) entry which is preliminary data.</text>
</comment>
<dbReference type="PANTHER" id="PTHR17972:SF0">
    <property type="entry name" value="NUCLEOLAR PROTEIN 6"/>
    <property type="match status" value="1"/>
</dbReference>
<dbReference type="InterPro" id="IPR035368">
    <property type="entry name" value="Nrap_D3"/>
</dbReference>
<feature type="domain" description="Nrap protein" evidence="5">
    <location>
        <begin position="459"/>
        <end position="626"/>
    </location>
</feature>
<dbReference type="InterPro" id="IPR035367">
    <property type="entry name" value="Nrap_D2"/>
</dbReference>
<evidence type="ECO:0000259" key="5">
    <source>
        <dbReference type="Pfam" id="PF17406"/>
    </source>
</evidence>
<dbReference type="GO" id="GO:0003723">
    <property type="term" value="F:RNA binding"/>
    <property type="evidence" value="ECO:0007669"/>
    <property type="project" value="UniProtKB-KW"/>
</dbReference>
<dbReference type="GO" id="GO:0006409">
    <property type="term" value="P:tRNA export from nucleus"/>
    <property type="evidence" value="ECO:0007669"/>
    <property type="project" value="TreeGrafter"/>
</dbReference>
<evidence type="ECO:0000313" key="8">
    <source>
        <dbReference type="Proteomes" id="UP001381693"/>
    </source>
</evidence>
<evidence type="ECO:0000256" key="1">
    <source>
        <dbReference type="RuleBase" id="RU364032"/>
    </source>
</evidence>
<dbReference type="InterPro" id="IPR035371">
    <property type="entry name" value="Nrap_D6"/>
</dbReference>
<dbReference type="Gene3D" id="3.30.70.3030">
    <property type="match status" value="1"/>
</dbReference>
<keyword evidence="1" id="KW-0694">RNA-binding</keyword>
<dbReference type="InterPro" id="IPR035369">
    <property type="entry name" value="Nrap_D4"/>
</dbReference>
<dbReference type="GO" id="GO:0034456">
    <property type="term" value="C:UTP-C complex"/>
    <property type="evidence" value="ECO:0007669"/>
    <property type="project" value="TreeGrafter"/>
</dbReference>
<dbReference type="EMBL" id="JAXCGZ010012305">
    <property type="protein sequence ID" value="KAK7073657.1"/>
    <property type="molecule type" value="Genomic_DNA"/>
</dbReference>
<comment type="subcellular location">
    <subcellularLocation>
        <location evidence="1">Nucleus</location>
        <location evidence="1">Nucleolus</location>
    </subcellularLocation>
</comment>
<name>A0AAN9A8C6_HALRR</name>
<dbReference type="Proteomes" id="UP001381693">
    <property type="component" value="Unassembled WGS sequence"/>
</dbReference>
<evidence type="ECO:0000259" key="4">
    <source>
        <dbReference type="Pfam" id="PF17405"/>
    </source>
</evidence>
<gene>
    <name evidence="7" type="ORF">SK128_015685</name>
</gene>
<keyword evidence="8" id="KW-1185">Reference proteome</keyword>
<accession>A0AAN9A8C6</accession>
<dbReference type="GO" id="GO:0006364">
    <property type="term" value="P:rRNA processing"/>
    <property type="evidence" value="ECO:0007669"/>
    <property type="project" value="TreeGrafter"/>
</dbReference>
<reference evidence="7 8" key="1">
    <citation type="submission" date="2023-11" db="EMBL/GenBank/DDBJ databases">
        <title>Halocaridina rubra genome assembly.</title>
        <authorList>
            <person name="Smith C."/>
        </authorList>
    </citation>
    <scope>NUCLEOTIDE SEQUENCE [LARGE SCALE GENOMIC DNA]</scope>
    <source>
        <strain evidence="7">EP-1</strain>
        <tissue evidence="7">Whole</tissue>
    </source>
</reference>
<dbReference type="InterPro" id="IPR035370">
    <property type="entry name" value="Nrap_D5"/>
</dbReference>
<dbReference type="Pfam" id="PF17404">
    <property type="entry name" value="Nrap_D3"/>
    <property type="match status" value="1"/>
</dbReference>
<feature type="domain" description="Nrap protein" evidence="6">
    <location>
        <begin position="628"/>
        <end position="759"/>
    </location>
</feature>
<evidence type="ECO:0000259" key="6">
    <source>
        <dbReference type="Pfam" id="PF17407"/>
    </source>
</evidence>
<protein>
    <recommendedName>
        <fullName evidence="1">Nucleolar protein 6</fullName>
    </recommendedName>
</protein>
<dbReference type="AlphaFoldDB" id="A0AAN9A8C6"/>
<proteinExistence type="inferred from homology"/>
<evidence type="ECO:0000313" key="7">
    <source>
        <dbReference type="EMBL" id="KAK7073657.1"/>
    </source>
</evidence>
<evidence type="ECO:0000259" key="2">
    <source>
        <dbReference type="Pfam" id="PF17403"/>
    </source>
</evidence>
<sequence length="765" mass="87324">MDKDSPYDVPSLASLHNLYEVVFMDTSGLVNMMANLLTEDFLLLKHEATLALHMLNSSSVDSFEFLFMKNVEFYQAYDQILSIRLKKRDLKRILEKEPNFRNDLMDSLGDLRQLSWSAVLKLLKRGLGDRVKLLVPARGVESVWSTDLSPPKLKSSLMVGFVINQIASKALLTRGPSADDPGCEAFRNFWGKKSNLRRFQDGSFHEAVLWGDSKQPVAERRLFPGLISKYLLNLHYGLKKNLHYICSKTESVLQLENVSLDFAYGTGEEATFHVIQAYDGLTRKLRSLDLPLKITSVQSVSDVNRHTRVFPPLSRSLRTSKVGLAVEDSHLEFLDMASETPLFNYAIKVNVFLETSGKWPDDLIAIQAIKAEFYKTMASLLKKDKINVVPFPGLLQILWEGFVFHVKVCYRREIYLSRLVEKCEGILREEDTNDAIALEQQLEILPRLNTALASVQADHSSFGCGVRLAKRWLGSQLLLPHIPHIAVELLIAHLCTSPAPYDAPHTPHILFLRFLSLLATTDWKTTPILLNLRDTFSVEDVTEIHRRFTSERSSLPEMFIATAYELRGLSTLPDMEYRYKLTSFWTEESPSLQILYRCKQLASASLNFCTRTMLKPNADIKTIFRPCLNDFDVIMKLHSSQLSRREEALDQETFTSKLIHPYKHHSQEIMPVVMFDPAQLYLEELRDAFDHLALFFHDEHGGDIIGVVWRPTSLKKQELKIANYEGHQLTGIKNTKQIPNMEAILSDFEVMGMGLVQRITVNNKA</sequence>
<feature type="domain" description="Nrap protein" evidence="4">
    <location>
        <begin position="264"/>
        <end position="456"/>
    </location>
</feature>
<feature type="domain" description="Nrap protein" evidence="2">
    <location>
        <begin position="10"/>
        <end position="70"/>
    </location>
</feature>
<dbReference type="Pfam" id="PF17406">
    <property type="entry name" value="Nrap_D5"/>
    <property type="match status" value="1"/>
</dbReference>
<dbReference type="PANTHER" id="PTHR17972">
    <property type="entry name" value="NUCLEOLAR RNA-ASSOCIATED PROTEIN"/>
    <property type="match status" value="1"/>
</dbReference>
<organism evidence="7 8">
    <name type="scientific">Halocaridina rubra</name>
    <name type="common">Hawaiian red shrimp</name>
    <dbReference type="NCBI Taxonomy" id="373956"/>
    <lineage>
        <taxon>Eukaryota</taxon>
        <taxon>Metazoa</taxon>
        <taxon>Ecdysozoa</taxon>
        <taxon>Arthropoda</taxon>
        <taxon>Crustacea</taxon>
        <taxon>Multicrustacea</taxon>
        <taxon>Malacostraca</taxon>
        <taxon>Eumalacostraca</taxon>
        <taxon>Eucarida</taxon>
        <taxon>Decapoda</taxon>
        <taxon>Pleocyemata</taxon>
        <taxon>Caridea</taxon>
        <taxon>Atyoidea</taxon>
        <taxon>Atyidae</taxon>
        <taxon>Halocaridina</taxon>
    </lineage>
</organism>
<dbReference type="Gene3D" id="1.10.1410.10">
    <property type="match status" value="1"/>
</dbReference>
<dbReference type="GO" id="GO:0032040">
    <property type="term" value="C:small-subunit processome"/>
    <property type="evidence" value="ECO:0007669"/>
    <property type="project" value="TreeGrafter"/>
</dbReference>